<keyword evidence="3 5" id="KW-0378">Hydrolase</keyword>
<dbReference type="GO" id="GO:0004252">
    <property type="term" value="F:serine-type endopeptidase activity"/>
    <property type="evidence" value="ECO:0007669"/>
    <property type="project" value="UniProtKB-UniRule"/>
</dbReference>
<gene>
    <name evidence="8" type="primary">aprX_1</name>
    <name evidence="8" type="ORF">BGLFYP119_01188</name>
</gene>
<dbReference type="RefSeq" id="WP_156353530.1">
    <property type="nucleotide sequence ID" value="NZ_CACRST010000010.1"/>
</dbReference>
<evidence type="ECO:0000256" key="5">
    <source>
        <dbReference type="PROSITE-ProRule" id="PRU01240"/>
    </source>
</evidence>
<dbReference type="GO" id="GO:0006508">
    <property type="term" value="P:proteolysis"/>
    <property type="evidence" value="ECO:0007669"/>
    <property type="project" value="UniProtKB-KW"/>
</dbReference>
<proteinExistence type="inferred from homology"/>
<evidence type="ECO:0000256" key="4">
    <source>
        <dbReference type="ARBA" id="ARBA00022825"/>
    </source>
</evidence>
<evidence type="ECO:0000256" key="2">
    <source>
        <dbReference type="ARBA" id="ARBA00022670"/>
    </source>
</evidence>
<dbReference type="Gene3D" id="3.40.50.200">
    <property type="entry name" value="Peptidase S8/S53 domain"/>
    <property type="match status" value="1"/>
</dbReference>
<protein>
    <submittedName>
        <fullName evidence="8">Serine protease AprX</fullName>
        <ecNumber evidence="8">3.4.21.-</ecNumber>
    </submittedName>
</protein>
<evidence type="ECO:0000256" key="6">
    <source>
        <dbReference type="RuleBase" id="RU003355"/>
    </source>
</evidence>
<sequence>MKQLPYTGKDVGICILDTGIAADHPDFRGRIQAFADFISYKHKPYDDNGHGTHVAGILCGDGTASGGKYRGIAPGSRLTVLKVLDRFGNGNKEDVLRAFDWLLHNFMQHRIRIVNISVGTTCNARKDHDTLIEGVEKLWDAGLVVVAAAGNQGPRPGSVTAPGSSRKVITVGSSDMLTGGTAISGRGPTFECVCKPDLVAPGGRITSCIPGGGYGIKSGTSMSTPVISGAIALMLEKDPLLTNVEIKMMLKESTDDMGFPQNQQGWGRFNFQSFMSI</sequence>
<keyword evidence="4 5" id="KW-0720">Serine protease</keyword>
<feature type="active site" description="Charge relay system" evidence="5">
    <location>
        <position position="221"/>
    </location>
</feature>
<dbReference type="Pfam" id="PF00082">
    <property type="entry name" value="Peptidase_S8"/>
    <property type="match status" value="1"/>
</dbReference>
<dbReference type="PROSITE" id="PS00136">
    <property type="entry name" value="SUBTILASE_ASP"/>
    <property type="match status" value="1"/>
</dbReference>
<keyword evidence="2 5" id="KW-0645">Protease</keyword>
<reference evidence="8" key="1">
    <citation type="submission" date="2019-11" db="EMBL/GenBank/DDBJ databases">
        <authorList>
            <person name="Feng L."/>
        </authorList>
    </citation>
    <scope>NUCLEOTIDE SEQUENCE</scope>
    <source>
        <strain evidence="8">BgluceraseaLFYP119</strain>
    </source>
</reference>
<dbReference type="InterPro" id="IPR023827">
    <property type="entry name" value="Peptidase_S8_Asp-AS"/>
</dbReference>
<dbReference type="InterPro" id="IPR050131">
    <property type="entry name" value="Peptidase_S8_subtilisin-like"/>
</dbReference>
<evidence type="ECO:0000259" key="7">
    <source>
        <dbReference type="Pfam" id="PF00082"/>
    </source>
</evidence>
<dbReference type="PROSITE" id="PS00138">
    <property type="entry name" value="SUBTILASE_SER"/>
    <property type="match status" value="1"/>
</dbReference>
<dbReference type="CDD" id="cd07487">
    <property type="entry name" value="Peptidases_S8_1"/>
    <property type="match status" value="1"/>
</dbReference>
<accession>A0A6N2SLD2</accession>
<dbReference type="InterPro" id="IPR015500">
    <property type="entry name" value="Peptidase_S8_subtilisin-rel"/>
</dbReference>
<dbReference type="EMBL" id="CACRST010000010">
    <property type="protein sequence ID" value="VYS93904.1"/>
    <property type="molecule type" value="Genomic_DNA"/>
</dbReference>
<dbReference type="PROSITE" id="PS51892">
    <property type="entry name" value="SUBTILASE"/>
    <property type="match status" value="1"/>
</dbReference>
<dbReference type="InterPro" id="IPR023828">
    <property type="entry name" value="Peptidase_S8_Ser-AS"/>
</dbReference>
<dbReference type="PROSITE" id="PS00137">
    <property type="entry name" value="SUBTILASE_HIS"/>
    <property type="match status" value="1"/>
</dbReference>
<dbReference type="InterPro" id="IPR036852">
    <property type="entry name" value="Peptidase_S8/S53_dom_sf"/>
</dbReference>
<feature type="domain" description="Peptidase S8/S53" evidence="7">
    <location>
        <begin position="8"/>
        <end position="267"/>
    </location>
</feature>
<organism evidence="8">
    <name type="scientific">Blautia glucerasea</name>
    <dbReference type="NCBI Taxonomy" id="536633"/>
    <lineage>
        <taxon>Bacteria</taxon>
        <taxon>Bacillati</taxon>
        <taxon>Bacillota</taxon>
        <taxon>Clostridia</taxon>
        <taxon>Lachnospirales</taxon>
        <taxon>Lachnospiraceae</taxon>
        <taxon>Blautia</taxon>
    </lineage>
</organism>
<dbReference type="InterPro" id="IPR000209">
    <property type="entry name" value="Peptidase_S8/S53_dom"/>
</dbReference>
<dbReference type="PANTHER" id="PTHR43806:SF65">
    <property type="entry name" value="SERINE PROTEASE APRX"/>
    <property type="match status" value="1"/>
</dbReference>
<dbReference type="EC" id="3.4.21.-" evidence="8"/>
<evidence type="ECO:0000256" key="3">
    <source>
        <dbReference type="ARBA" id="ARBA00022801"/>
    </source>
</evidence>
<dbReference type="SUPFAM" id="SSF52743">
    <property type="entry name" value="Subtilisin-like"/>
    <property type="match status" value="1"/>
</dbReference>
<dbReference type="AlphaFoldDB" id="A0A6N2SLD2"/>
<dbReference type="PRINTS" id="PR00723">
    <property type="entry name" value="SUBTILISIN"/>
</dbReference>
<evidence type="ECO:0000256" key="1">
    <source>
        <dbReference type="ARBA" id="ARBA00011073"/>
    </source>
</evidence>
<feature type="active site" description="Charge relay system" evidence="5">
    <location>
        <position position="50"/>
    </location>
</feature>
<dbReference type="PANTHER" id="PTHR43806">
    <property type="entry name" value="PEPTIDASE S8"/>
    <property type="match status" value="1"/>
</dbReference>
<comment type="similarity">
    <text evidence="1 5 6">Belongs to the peptidase S8 family.</text>
</comment>
<name>A0A6N2SLD2_9FIRM</name>
<evidence type="ECO:0000313" key="8">
    <source>
        <dbReference type="EMBL" id="VYS93904.1"/>
    </source>
</evidence>
<feature type="active site" description="Charge relay system" evidence="5">
    <location>
        <position position="17"/>
    </location>
</feature>
<dbReference type="InterPro" id="IPR022398">
    <property type="entry name" value="Peptidase_S8_His-AS"/>
</dbReference>